<dbReference type="GO" id="GO:0008616">
    <property type="term" value="P:tRNA queuosine(34) biosynthetic process"/>
    <property type="evidence" value="ECO:0007669"/>
    <property type="project" value="UniProtKB-UniRule"/>
</dbReference>
<dbReference type="Proteomes" id="UP000029448">
    <property type="component" value="Unassembled WGS sequence"/>
</dbReference>
<dbReference type="STRING" id="104102.AtDm6_2958"/>
<name>A0A094YJ14_9PROT</name>
<dbReference type="Pfam" id="PF06508">
    <property type="entry name" value="QueC"/>
    <property type="match status" value="1"/>
</dbReference>
<comment type="pathway">
    <text evidence="1 11">Purine metabolism; 7-cyano-7-deazaguanine biosynthesis.</text>
</comment>
<evidence type="ECO:0000256" key="2">
    <source>
        <dbReference type="ARBA" id="ARBA00022598"/>
    </source>
</evidence>
<comment type="catalytic activity">
    <reaction evidence="10 11">
        <text>7-carboxy-7-carbaguanine + NH4(+) + 2 ATP = 7-cyano-7-carbaguanine + 2 AMP + 2 diphosphate + 2 H(+)</text>
        <dbReference type="Rhea" id="RHEA:27982"/>
        <dbReference type="ChEBI" id="CHEBI:15378"/>
        <dbReference type="ChEBI" id="CHEBI:28938"/>
        <dbReference type="ChEBI" id="CHEBI:30616"/>
        <dbReference type="ChEBI" id="CHEBI:33019"/>
        <dbReference type="ChEBI" id="CHEBI:45075"/>
        <dbReference type="ChEBI" id="CHEBI:61036"/>
        <dbReference type="ChEBI" id="CHEBI:456215"/>
        <dbReference type="EC" id="6.3.4.20"/>
    </reaction>
</comment>
<comment type="cofactor">
    <cofactor evidence="11">
        <name>Zn(2+)</name>
        <dbReference type="ChEBI" id="CHEBI:29105"/>
    </cofactor>
    <text evidence="11">Binds 1 zinc ion per subunit.</text>
</comment>
<evidence type="ECO:0000256" key="5">
    <source>
        <dbReference type="ARBA" id="ARBA00022785"/>
    </source>
</evidence>
<keyword evidence="6 11" id="KW-0862">Zinc</keyword>
<dbReference type="Gene3D" id="3.40.50.620">
    <property type="entry name" value="HUPs"/>
    <property type="match status" value="1"/>
</dbReference>
<dbReference type="GO" id="GO:0005524">
    <property type="term" value="F:ATP binding"/>
    <property type="evidence" value="ECO:0007669"/>
    <property type="project" value="UniProtKB-UniRule"/>
</dbReference>
<dbReference type="CDD" id="cd01995">
    <property type="entry name" value="QueC-like"/>
    <property type="match status" value="1"/>
</dbReference>
<dbReference type="RefSeq" id="WP_035381814.1">
    <property type="nucleotide sequence ID" value="NZ_JACAOJ010000011.1"/>
</dbReference>
<evidence type="ECO:0000313" key="14">
    <source>
        <dbReference type="Proteomes" id="UP000029448"/>
    </source>
</evidence>
<evidence type="ECO:0000313" key="13">
    <source>
        <dbReference type="EMBL" id="KXV55346.1"/>
    </source>
</evidence>
<dbReference type="PANTHER" id="PTHR42914">
    <property type="entry name" value="7-CYANO-7-DEAZAGUANINE SYNTHASE"/>
    <property type="match status" value="1"/>
</dbReference>
<feature type="binding site" evidence="11">
    <location>
        <position position="222"/>
    </location>
    <ligand>
        <name>Zn(2+)</name>
        <dbReference type="ChEBI" id="CHEBI:29105"/>
    </ligand>
</feature>
<keyword evidence="4 11" id="KW-0547">Nucleotide-binding</keyword>
<dbReference type="PANTHER" id="PTHR42914:SF1">
    <property type="entry name" value="7-CYANO-7-DEAZAGUANINE SYNTHASE"/>
    <property type="match status" value="1"/>
</dbReference>
<evidence type="ECO:0000256" key="7">
    <source>
        <dbReference type="ARBA" id="ARBA00022840"/>
    </source>
</evidence>
<evidence type="ECO:0000256" key="11">
    <source>
        <dbReference type="HAMAP-Rule" id="MF_01633"/>
    </source>
</evidence>
<dbReference type="HAMAP" id="MF_01633">
    <property type="entry name" value="QueC"/>
    <property type="match status" value="1"/>
</dbReference>
<dbReference type="GO" id="GO:0008270">
    <property type="term" value="F:zinc ion binding"/>
    <property type="evidence" value="ECO:0007669"/>
    <property type="project" value="UniProtKB-UniRule"/>
</dbReference>
<dbReference type="AlphaFoldDB" id="A0A094YJ14"/>
<gene>
    <name evidence="11" type="primary">queC</name>
    <name evidence="13" type="ORF">AD947_15655</name>
    <name evidence="12" type="ORF">AtDm6_2958</name>
</gene>
<organism evidence="12 14">
    <name type="scientific">Acetobacter tropicalis</name>
    <dbReference type="NCBI Taxonomy" id="104102"/>
    <lineage>
        <taxon>Bacteria</taxon>
        <taxon>Pseudomonadati</taxon>
        <taxon>Pseudomonadota</taxon>
        <taxon>Alphaproteobacteria</taxon>
        <taxon>Acetobacterales</taxon>
        <taxon>Acetobacteraceae</taxon>
        <taxon>Acetobacter</taxon>
    </lineage>
</organism>
<dbReference type="Proteomes" id="UP000075411">
    <property type="component" value="Unassembled WGS sequence"/>
</dbReference>
<feature type="binding site" evidence="11">
    <location>
        <position position="219"/>
    </location>
    <ligand>
        <name>Zn(2+)</name>
        <dbReference type="ChEBI" id="CHEBI:29105"/>
    </ligand>
</feature>
<evidence type="ECO:0000256" key="4">
    <source>
        <dbReference type="ARBA" id="ARBA00022741"/>
    </source>
</evidence>
<reference evidence="12 14" key="1">
    <citation type="submission" date="2014-06" db="EMBL/GenBank/DDBJ databases">
        <title>Functional and comparative genomic analyses of the Drosophila gut microbiota identify candidate symbiosis factors.</title>
        <authorList>
            <person name="Newell P.D."/>
            <person name="Chaston J.M."/>
            <person name="Douglas A.E."/>
        </authorList>
    </citation>
    <scope>NUCLEOTIDE SEQUENCE [LARGE SCALE GENOMIC DNA]</scope>
    <source>
        <strain evidence="12 14">DmCS_006</strain>
    </source>
</reference>
<dbReference type="PATRIC" id="fig|104102.12.peg.2572"/>
<evidence type="ECO:0000256" key="1">
    <source>
        <dbReference type="ARBA" id="ARBA00005061"/>
    </source>
</evidence>
<feature type="binding site" evidence="11">
    <location>
        <position position="204"/>
    </location>
    <ligand>
        <name>Zn(2+)</name>
        <dbReference type="ChEBI" id="CHEBI:29105"/>
    </ligand>
</feature>
<accession>A0A094YJ14</accession>
<protein>
    <recommendedName>
        <fullName evidence="9 11">7-cyano-7-deazaguanine synthase</fullName>
        <ecNumber evidence="9 11">6.3.4.20</ecNumber>
    </recommendedName>
    <alternativeName>
        <fullName evidence="11">7-cyano-7-carbaguanine synthase</fullName>
    </alternativeName>
    <alternativeName>
        <fullName evidence="11">PreQ(0) synthase</fullName>
    </alternativeName>
    <alternativeName>
        <fullName evidence="11">Queuosine biosynthesis protein QueC</fullName>
    </alternativeName>
</protein>
<keyword evidence="5 11" id="KW-0671">Queuosine biosynthesis</keyword>
<evidence type="ECO:0000256" key="10">
    <source>
        <dbReference type="ARBA" id="ARBA00047890"/>
    </source>
</evidence>
<dbReference type="InterPro" id="IPR014729">
    <property type="entry name" value="Rossmann-like_a/b/a_fold"/>
</dbReference>
<dbReference type="GeneID" id="89476795"/>
<evidence type="ECO:0000313" key="12">
    <source>
        <dbReference type="EMBL" id="KGB21322.1"/>
    </source>
</evidence>
<evidence type="ECO:0000256" key="6">
    <source>
        <dbReference type="ARBA" id="ARBA00022833"/>
    </source>
</evidence>
<comment type="caution">
    <text evidence="12">The sequence shown here is derived from an EMBL/GenBank/DDBJ whole genome shotgun (WGS) entry which is preliminary data.</text>
</comment>
<dbReference type="InterPro" id="IPR018317">
    <property type="entry name" value="QueC"/>
</dbReference>
<keyword evidence="3 11" id="KW-0479">Metal-binding</keyword>
<dbReference type="GO" id="GO:0016879">
    <property type="term" value="F:ligase activity, forming carbon-nitrogen bonds"/>
    <property type="evidence" value="ECO:0007669"/>
    <property type="project" value="UniProtKB-UniRule"/>
</dbReference>
<keyword evidence="2 11" id="KW-0436">Ligase</keyword>
<evidence type="ECO:0000313" key="15">
    <source>
        <dbReference type="Proteomes" id="UP000075411"/>
    </source>
</evidence>
<dbReference type="NCBIfam" id="TIGR00364">
    <property type="entry name" value="7-cyano-7-deazaguanine synthase QueC"/>
    <property type="match status" value="1"/>
</dbReference>
<reference evidence="13 15" key="2">
    <citation type="submission" date="2015-06" db="EMBL/GenBank/DDBJ databases">
        <title>Improved classification and identification of acetic acid bacteria using matrix-assisted laser desorption/ionization time-of-flight mass spectrometry; Gluconobacter nephelii and Gluconobacter uchimurae are later heterotypic synonyms of Gluconobacter japonicus and Gluconobacter oxydans, respectively.</title>
        <authorList>
            <person name="Li L."/>
            <person name="Cleenwerck I."/>
            <person name="De Vuyst L."/>
            <person name="Vandamme P."/>
        </authorList>
    </citation>
    <scope>NUCLEOTIDE SEQUENCE [LARGE SCALE GENOMIC DNA]</scope>
    <source>
        <strain evidence="13 15">LMG 1663</strain>
    </source>
</reference>
<dbReference type="EC" id="6.3.4.20" evidence="9 11"/>
<dbReference type="EMBL" id="JOKM01000102">
    <property type="protein sequence ID" value="KGB21322.1"/>
    <property type="molecule type" value="Genomic_DNA"/>
</dbReference>
<dbReference type="PIRSF" id="PIRSF006293">
    <property type="entry name" value="ExsB"/>
    <property type="match status" value="1"/>
</dbReference>
<proteinExistence type="inferred from homology"/>
<feature type="binding site" evidence="11">
    <location>
        <begin position="16"/>
        <end position="26"/>
    </location>
    <ligand>
        <name>ATP</name>
        <dbReference type="ChEBI" id="CHEBI:30616"/>
    </ligand>
</feature>
<dbReference type="EMBL" id="LHZT01000132">
    <property type="protein sequence ID" value="KXV55346.1"/>
    <property type="molecule type" value="Genomic_DNA"/>
</dbReference>
<comment type="function">
    <text evidence="11">Catalyzes the ATP-dependent conversion of 7-carboxy-7-deazaguanine (CDG) to 7-cyano-7-deazaguanine (preQ(0)).</text>
</comment>
<evidence type="ECO:0000256" key="3">
    <source>
        <dbReference type="ARBA" id="ARBA00022723"/>
    </source>
</evidence>
<feature type="binding site" evidence="11">
    <location>
        <position position="225"/>
    </location>
    <ligand>
        <name>Zn(2+)</name>
        <dbReference type="ChEBI" id="CHEBI:29105"/>
    </ligand>
</feature>
<dbReference type="UniPathway" id="UPA00391"/>
<keyword evidence="7 11" id="KW-0067">ATP-binding</keyword>
<sequence length="242" mass="26681">MPFPANAQKESALVLFSGGQDSATCLAWALAHFGRVETMGFDYGQRHAVELDCREALREGMRHQNPLWAERLGMDHTLALGALGDISETALTRDAEIAMAEGGLPNTFVPGRNIIFLTFAAALAARRGIRHIVTGVCETDYSGYPDCRDDTIKAVQVALNLGMDARYVLHTPLMWINKAETWNLAEELGGHDLVTLINRESHTCYLGERTALHSWGHGCGKCPACELRRTGWEEYEAEKAHA</sequence>
<keyword evidence="14" id="KW-1185">Reference proteome</keyword>
<evidence type="ECO:0000256" key="9">
    <source>
        <dbReference type="ARBA" id="ARBA00039149"/>
    </source>
</evidence>
<dbReference type="OrthoDB" id="9789567at2"/>
<evidence type="ECO:0000256" key="8">
    <source>
        <dbReference type="ARBA" id="ARBA00037993"/>
    </source>
</evidence>
<dbReference type="SUPFAM" id="SSF52402">
    <property type="entry name" value="Adenine nucleotide alpha hydrolases-like"/>
    <property type="match status" value="1"/>
</dbReference>
<comment type="similarity">
    <text evidence="8 11">Belongs to the QueC family.</text>
</comment>